<feature type="compositionally biased region" description="Low complexity" evidence="2">
    <location>
        <begin position="159"/>
        <end position="169"/>
    </location>
</feature>
<feature type="region of interest" description="Disordered" evidence="2">
    <location>
        <begin position="118"/>
        <end position="169"/>
    </location>
</feature>
<dbReference type="EMBL" id="NEVH01020335">
    <property type="protein sequence ID" value="PNF21739.1"/>
    <property type="molecule type" value="Genomic_DNA"/>
</dbReference>
<feature type="compositionally biased region" description="Polar residues" evidence="2">
    <location>
        <begin position="352"/>
        <end position="363"/>
    </location>
</feature>
<dbReference type="InParanoid" id="A0A2J7PZH6"/>
<feature type="region of interest" description="Disordered" evidence="2">
    <location>
        <begin position="802"/>
        <end position="863"/>
    </location>
</feature>
<feature type="region of interest" description="Disordered" evidence="2">
    <location>
        <begin position="612"/>
        <end position="710"/>
    </location>
</feature>
<feature type="compositionally biased region" description="Polar residues" evidence="2">
    <location>
        <begin position="612"/>
        <end position="623"/>
    </location>
</feature>
<keyword evidence="1" id="KW-0175">Coiled coil</keyword>
<dbReference type="AlphaFoldDB" id="A0A2J7PZH6"/>
<feature type="compositionally biased region" description="Basic and acidic residues" evidence="2">
    <location>
        <begin position="657"/>
        <end position="668"/>
    </location>
</feature>
<evidence type="ECO:0000313" key="3">
    <source>
        <dbReference type="EMBL" id="PNF21739.1"/>
    </source>
</evidence>
<organism evidence="3 4">
    <name type="scientific">Cryptotermes secundus</name>
    <dbReference type="NCBI Taxonomy" id="105785"/>
    <lineage>
        <taxon>Eukaryota</taxon>
        <taxon>Metazoa</taxon>
        <taxon>Ecdysozoa</taxon>
        <taxon>Arthropoda</taxon>
        <taxon>Hexapoda</taxon>
        <taxon>Insecta</taxon>
        <taxon>Pterygota</taxon>
        <taxon>Neoptera</taxon>
        <taxon>Polyneoptera</taxon>
        <taxon>Dictyoptera</taxon>
        <taxon>Blattodea</taxon>
        <taxon>Blattoidea</taxon>
        <taxon>Termitoidae</taxon>
        <taxon>Kalotermitidae</taxon>
        <taxon>Cryptotermitinae</taxon>
        <taxon>Cryptotermes</taxon>
    </lineage>
</organism>
<accession>A0A2J7PZH6</accession>
<protein>
    <submittedName>
        <fullName evidence="3">Uncharacterized protein</fullName>
    </submittedName>
</protein>
<feature type="compositionally biased region" description="Polar residues" evidence="2">
    <location>
        <begin position="641"/>
        <end position="656"/>
    </location>
</feature>
<reference evidence="3 4" key="1">
    <citation type="submission" date="2017-12" db="EMBL/GenBank/DDBJ databases">
        <title>Hemimetabolous genomes reveal molecular basis of termite eusociality.</title>
        <authorList>
            <person name="Harrison M.C."/>
            <person name="Jongepier E."/>
            <person name="Robertson H.M."/>
            <person name="Arning N."/>
            <person name="Bitard-Feildel T."/>
            <person name="Chao H."/>
            <person name="Childers C.P."/>
            <person name="Dinh H."/>
            <person name="Doddapaneni H."/>
            <person name="Dugan S."/>
            <person name="Gowin J."/>
            <person name="Greiner C."/>
            <person name="Han Y."/>
            <person name="Hu H."/>
            <person name="Hughes D.S.T."/>
            <person name="Huylmans A.-K."/>
            <person name="Kemena C."/>
            <person name="Kremer L.P.M."/>
            <person name="Lee S.L."/>
            <person name="Lopez-Ezquerra A."/>
            <person name="Mallet L."/>
            <person name="Monroy-Kuhn J.M."/>
            <person name="Moser A."/>
            <person name="Murali S.C."/>
            <person name="Muzny D.M."/>
            <person name="Otani S."/>
            <person name="Piulachs M.-D."/>
            <person name="Poelchau M."/>
            <person name="Qu J."/>
            <person name="Schaub F."/>
            <person name="Wada-Katsumata A."/>
            <person name="Worley K.C."/>
            <person name="Xie Q."/>
            <person name="Ylla G."/>
            <person name="Poulsen M."/>
            <person name="Gibbs R.A."/>
            <person name="Schal C."/>
            <person name="Richards S."/>
            <person name="Belles X."/>
            <person name="Korb J."/>
            <person name="Bornberg-Bauer E."/>
        </authorList>
    </citation>
    <scope>NUCLEOTIDE SEQUENCE [LARGE SCALE GENOMIC DNA]</scope>
    <source>
        <tissue evidence="3">Whole body</tissue>
    </source>
</reference>
<dbReference type="STRING" id="105785.A0A2J7PZH6"/>
<comment type="caution">
    <text evidence="3">The sequence shown here is derived from an EMBL/GenBank/DDBJ whole genome shotgun (WGS) entry which is preliminary data.</text>
</comment>
<dbReference type="Proteomes" id="UP000235965">
    <property type="component" value="Unassembled WGS sequence"/>
</dbReference>
<feature type="compositionally biased region" description="Low complexity" evidence="2">
    <location>
        <begin position="624"/>
        <end position="635"/>
    </location>
</feature>
<feature type="compositionally biased region" description="Basic residues" evidence="2">
    <location>
        <begin position="138"/>
        <end position="154"/>
    </location>
</feature>
<evidence type="ECO:0000256" key="1">
    <source>
        <dbReference type="SAM" id="Coils"/>
    </source>
</evidence>
<feature type="compositionally biased region" description="Polar residues" evidence="2">
    <location>
        <begin position="829"/>
        <end position="845"/>
    </location>
</feature>
<feature type="compositionally biased region" description="Basic and acidic residues" evidence="2">
    <location>
        <begin position="851"/>
        <end position="863"/>
    </location>
</feature>
<feature type="region of interest" description="Disordered" evidence="2">
    <location>
        <begin position="501"/>
        <end position="521"/>
    </location>
</feature>
<sequence>MDMLPWVQQENQELRRHTQQQCLRIDELTSHAAELANELEDARTAITHLSKHLSAETGPLHSQIPMLIPPGSSTVTVPPFITPLPPPPPPLPPHSSHDILRTVRSHQVDAGEELTYVQPPPTSQPVTQFSPSSSQHSSLHHHRVGHKKHPRRLMAHNNTTSSDETSPTEEILQEARRRLHRLEEESKAVDRSYRAFQLRHYESSHPILQSTHVQQQNSNLGYRSFMPRRSTHSSATGGGQNIRNPFIFRKTSYDDTPIFTQRVRTLFNPIFPRNILAFSSPLFRKERIPPFQYTSRTQNQQLQTPGSVDNTATIISDRLTQKSEPCGTGSEITASSRYVLSTPMPQTDFRRTLQSQPSISSDVQGRRVHEQKVKTDFTNSNIDRRGSLSHTKLLDTCISASLVPQLHNPLQAKNVSFGNSLKTITTYNNPKVSSVTENAANPNCSQRELNDIAARAVYCTSIDNTEILQKMGPVTKPVSIAQGFSRSDSLGRESLFKETDKVPSYVADSSTSSGQDDDSFPLRYQKNSFVRDSHDHNGKSNETSIVPEDNILKARRKSFLYVSPSLGSELILKETRSSGKTSLKESMENTEVQLEKLLPVSDASRSHISVLGASSSHETGSYVSSRTTLSSGSLTRETESQPVLSASIVSSTTLPSDNKDRSFEHDSNIETSVPHNLGDEKISNKQMLNSNAGTVPIQEGDEPSEMSETGTQMTVQNKEIDTVKNIDTITSCSQDVRENEDKDHEIGKDVMHLAEHILAAESNDGGNSALIVPGRMDESKINDQGKAQVVAEENQTVIEDELSRSVPEGSQLPCDFANPPEELVKDQKLTSSPKTESITEFSDQAISVGEQSKRDDSSKDDFW</sequence>
<feature type="compositionally biased region" description="Polar residues" evidence="2">
    <location>
        <begin position="684"/>
        <end position="693"/>
    </location>
</feature>
<feature type="compositionally biased region" description="Low complexity" evidence="2">
    <location>
        <begin position="124"/>
        <end position="137"/>
    </location>
</feature>
<evidence type="ECO:0000256" key="2">
    <source>
        <dbReference type="SAM" id="MobiDB-lite"/>
    </source>
</evidence>
<dbReference type="OrthoDB" id="206339at2759"/>
<gene>
    <name evidence="3" type="ORF">B7P43_G10351</name>
</gene>
<keyword evidence="4" id="KW-1185">Reference proteome</keyword>
<feature type="coiled-coil region" evidence="1">
    <location>
        <begin position="25"/>
        <end position="52"/>
    </location>
</feature>
<evidence type="ECO:0000313" key="4">
    <source>
        <dbReference type="Proteomes" id="UP000235965"/>
    </source>
</evidence>
<name>A0A2J7PZH6_9NEOP</name>
<proteinExistence type="predicted"/>
<feature type="region of interest" description="Disordered" evidence="2">
    <location>
        <begin position="350"/>
        <end position="371"/>
    </location>
</feature>